<protein>
    <submittedName>
        <fullName evidence="9">RDD family protein</fullName>
    </submittedName>
</protein>
<dbReference type="PANTHER" id="PTHR36115">
    <property type="entry name" value="PROLINE-RICH ANTIGEN HOMOLOG-RELATED"/>
    <property type="match status" value="1"/>
</dbReference>
<keyword evidence="2" id="KW-1003">Cell membrane</keyword>
<evidence type="ECO:0000256" key="5">
    <source>
        <dbReference type="ARBA" id="ARBA00023136"/>
    </source>
</evidence>
<dbReference type="InterPro" id="IPR051791">
    <property type="entry name" value="Pra-immunoreactive"/>
</dbReference>
<dbReference type="Pfam" id="PF06271">
    <property type="entry name" value="RDD"/>
    <property type="match status" value="1"/>
</dbReference>
<evidence type="ECO:0000256" key="1">
    <source>
        <dbReference type="ARBA" id="ARBA00004651"/>
    </source>
</evidence>
<evidence type="ECO:0000256" key="7">
    <source>
        <dbReference type="SAM" id="Phobius"/>
    </source>
</evidence>
<feature type="compositionally biased region" description="Low complexity" evidence="6">
    <location>
        <begin position="8"/>
        <end position="20"/>
    </location>
</feature>
<dbReference type="InterPro" id="IPR010432">
    <property type="entry name" value="RDD"/>
</dbReference>
<organism evidence="9 10">
    <name type="scientific">Ornithinimicrobium cryptoxanthini</name>
    <dbReference type="NCBI Taxonomy" id="2934161"/>
    <lineage>
        <taxon>Bacteria</taxon>
        <taxon>Bacillati</taxon>
        <taxon>Actinomycetota</taxon>
        <taxon>Actinomycetes</taxon>
        <taxon>Micrococcales</taxon>
        <taxon>Ornithinimicrobiaceae</taxon>
        <taxon>Ornithinimicrobium</taxon>
    </lineage>
</organism>
<keyword evidence="3 7" id="KW-0812">Transmembrane</keyword>
<dbReference type="Proteomes" id="UP001056535">
    <property type="component" value="Chromosome"/>
</dbReference>
<feature type="compositionally biased region" description="Pro residues" evidence="6">
    <location>
        <begin position="21"/>
        <end position="39"/>
    </location>
</feature>
<dbReference type="PANTHER" id="PTHR36115:SF4">
    <property type="entry name" value="MEMBRANE PROTEIN"/>
    <property type="match status" value="1"/>
</dbReference>
<evidence type="ECO:0000256" key="6">
    <source>
        <dbReference type="SAM" id="MobiDB-lite"/>
    </source>
</evidence>
<feature type="compositionally biased region" description="Low complexity" evidence="6">
    <location>
        <begin position="40"/>
        <end position="78"/>
    </location>
</feature>
<name>A0ABY4YG15_9MICO</name>
<evidence type="ECO:0000259" key="8">
    <source>
        <dbReference type="Pfam" id="PF06271"/>
    </source>
</evidence>
<accession>A0ABY4YG15</accession>
<keyword evidence="4 7" id="KW-1133">Transmembrane helix</keyword>
<keyword evidence="5 7" id="KW-0472">Membrane</keyword>
<proteinExistence type="predicted"/>
<feature type="region of interest" description="Disordered" evidence="6">
    <location>
        <begin position="1"/>
        <end position="78"/>
    </location>
</feature>
<feature type="transmembrane region" description="Helical" evidence="7">
    <location>
        <begin position="188"/>
        <end position="221"/>
    </location>
</feature>
<evidence type="ECO:0000313" key="10">
    <source>
        <dbReference type="Proteomes" id="UP001056535"/>
    </source>
</evidence>
<reference evidence="9" key="1">
    <citation type="submission" date="2022-06" db="EMBL/GenBank/DDBJ databases">
        <title>Ornithinimicrobium JY.X270.</title>
        <authorList>
            <person name="Huang Y."/>
        </authorList>
    </citation>
    <scope>NUCLEOTIDE SEQUENCE</scope>
    <source>
        <strain evidence="9">JY.X270</strain>
    </source>
</reference>
<keyword evidence="10" id="KW-1185">Reference proteome</keyword>
<evidence type="ECO:0000256" key="2">
    <source>
        <dbReference type="ARBA" id="ARBA00022475"/>
    </source>
</evidence>
<gene>
    <name evidence="9" type="ORF">NF557_14025</name>
</gene>
<comment type="subcellular location">
    <subcellularLocation>
        <location evidence="1">Cell membrane</location>
        <topology evidence="1">Multi-pass membrane protein</topology>
    </subcellularLocation>
</comment>
<evidence type="ECO:0000313" key="9">
    <source>
        <dbReference type="EMBL" id="USQ75714.1"/>
    </source>
</evidence>
<feature type="domain" description="RDD" evidence="8">
    <location>
        <begin position="84"/>
        <end position="237"/>
    </location>
</feature>
<dbReference type="RefSeq" id="WP_252620150.1">
    <property type="nucleotide sequence ID" value="NZ_CP099490.1"/>
</dbReference>
<evidence type="ECO:0000256" key="4">
    <source>
        <dbReference type="ARBA" id="ARBA00022989"/>
    </source>
</evidence>
<sequence length="245" mass="25261">MSDPTYNGPPGADPAPSAGGQPPPPPPPPGGDQQQPPPGAYQQQPPQGAYQQQPPQGAYQQPQGGYQPAPPAYGAGPSKVGQPAELLDRFLARLIDYVILFVINLIVVSFLIIGIIMGSNAGVMGMGSGGDFLAGVVSSVLLAAIYLGYFAFMESSRGQTIGKMLMKLQTRGPAGGNPTMEQAIRRNIWVAIGILGVIPIIGGILAGLGQLIAVILIAVGISSDTVGRRAWHDTFAGGTQVVKIG</sequence>
<evidence type="ECO:0000256" key="3">
    <source>
        <dbReference type="ARBA" id="ARBA00022692"/>
    </source>
</evidence>
<feature type="transmembrane region" description="Helical" evidence="7">
    <location>
        <begin position="97"/>
        <end position="117"/>
    </location>
</feature>
<feature type="transmembrane region" description="Helical" evidence="7">
    <location>
        <begin position="132"/>
        <end position="152"/>
    </location>
</feature>
<dbReference type="EMBL" id="CP099490">
    <property type="protein sequence ID" value="USQ75714.1"/>
    <property type="molecule type" value="Genomic_DNA"/>
</dbReference>